<reference evidence="2" key="1">
    <citation type="submission" date="2016-10" db="EMBL/GenBank/DDBJ databases">
        <authorList>
            <person name="Varghese N."/>
            <person name="Submissions S."/>
        </authorList>
    </citation>
    <scope>NUCLEOTIDE SEQUENCE [LARGE SCALE GENOMIC DNA]</scope>
    <source>
        <strain evidence="2">DSM 20524</strain>
    </source>
</reference>
<organism evidence="1 2">
    <name type="scientific">Corynebacterium cystitidis DSM 20524</name>
    <dbReference type="NCBI Taxonomy" id="1121357"/>
    <lineage>
        <taxon>Bacteria</taxon>
        <taxon>Bacillati</taxon>
        <taxon>Actinomycetota</taxon>
        <taxon>Actinomycetes</taxon>
        <taxon>Mycobacteriales</taxon>
        <taxon>Corynebacteriaceae</taxon>
        <taxon>Corynebacterium</taxon>
    </lineage>
</organism>
<evidence type="ECO:0000313" key="2">
    <source>
        <dbReference type="Proteomes" id="UP000198929"/>
    </source>
</evidence>
<dbReference type="EMBL" id="FOGQ01000014">
    <property type="protein sequence ID" value="SES24725.1"/>
    <property type="molecule type" value="Genomic_DNA"/>
</dbReference>
<accession>A0A1H9VSU0</accession>
<name>A0A1H9VSU0_9CORY</name>
<proteinExistence type="predicted"/>
<sequence length="55" mass="6570">MEIDIIQLKLERIRARLDALYAIDPADDPTVQARIDEQLDELEMWEQQEKMFPPE</sequence>
<gene>
    <name evidence="1" type="ORF">SAMN05661109_02369</name>
</gene>
<keyword evidence="2" id="KW-1185">Reference proteome</keyword>
<evidence type="ECO:0000313" key="1">
    <source>
        <dbReference type="EMBL" id="SES24725.1"/>
    </source>
</evidence>
<dbReference type="RefSeq" id="WP_157728462.1">
    <property type="nucleotide sequence ID" value="NZ_CP047199.1"/>
</dbReference>
<dbReference type="STRING" id="1121357.SAMN05661109_02369"/>
<protein>
    <submittedName>
        <fullName evidence="1">Uncharacterized protein</fullName>
    </submittedName>
</protein>
<dbReference type="AlphaFoldDB" id="A0A1H9VSU0"/>
<dbReference type="Proteomes" id="UP000198929">
    <property type="component" value="Unassembled WGS sequence"/>
</dbReference>